<reference evidence="7" key="1">
    <citation type="submission" date="2023-06" db="EMBL/GenBank/DDBJ databases">
        <title>Male Hemibagrus guttatus genome.</title>
        <authorList>
            <person name="Bian C."/>
        </authorList>
    </citation>
    <scope>NUCLEOTIDE SEQUENCE</scope>
    <source>
        <strain evidence="7">Male_cb2023</strain>
        <tissue evidence="7">Muscle</tissue>
    </source>
</reference>
<evidence type="ECO:0000313" key="8">
    <source>
        <dbReference type="Proteomes" id="UP001274896"/>
    </source>
</evidence>
<dbReference type="InterPro" id="IPR013806">
    <property type="entry name" value="Kringle-like"/>
</dbReference>
<evidence type="ECO:0000256" key="5">
    <source>
        <dbReference type="SAM" id="Phobius"/>
    </source>
</evidence>
<feature type="compositionally biased region" description="Basic and acidic residues" evidence="4">
    <location>
        <begin position="33"/>
        <end position="47"/>
    </location>
</feature>
<dbReference type="GO" id="GO:0044528">
    <property type="term" value="P:regulation of mitochondrial mRNA stability"/>
    <property type="evidence" value="ECO:0007669"/>
    <property type="project" value="InterPro"/>
</dbReference>
<accession>A0AAE0UL49</accession>
<keyword evidence="5" id="KW-0472">Membrane</keyword>
<gene>
    <name evidence="7" type="ORF">QTP70_006024</name>
</gene>
<dbReference type="GO" id="GO:0003723">
    <property type="term" value="F:RNA binding"/>
    <property type="evidence" value="ECO:0007669"/>
    <property type="project" value="TreeGrafter"/>
</dbReference>
<evidence type="ECO:0000256" key="1">
    <source>
        <dbReference type="ARBA" id="ARBA00022572"/>
    </source>
</evidence>
<keyword evidence="1 3" id="KW-0420">Kringle</keyword>
<dbReference type="GO" id="GO:0000963">
    <property type="term" value="P:mitochondrial RNA processing"/>
    <property type="evidence" value="ECO:0007669"/>
    <property type="project" value="TreeGrafter"/>
</dbReference>
<dbReference type="SUPFAM" id="SSF57440">
    <property type="entry name" value="Kringle-like"/>
    <property type="match status" value="1"/>
</dbReference>
<dbReference type="AlphaFoldDB" id="A0AAE0UL49"/>
<feature type="region of interest" description="Disordered" evidence="4">
    <location>
        <begin position="904"/>
        <end position="928"/>
    </location>
</feature>
<feature type="transmembrane region" description="Helical" evidence="5">
    <location>
        <begin position="841"/>
        <end position="864"/>
    </location>
</feature>
<feature type="domain" description="Kringle" evidence="6">
    <location>
        <begin position="804"/>
        <end position="838"/>
    </location>
</feature>
<dbReference type="Gene3D" id="2.40.20.10">
    <property type="entry name" value="Plasminogen Kringle 4"/>
    <property type="match status" value="1"/>
</dbReference>
<keyword evidence="5" id="KW-0812">Transmembrane</keyword>
<dbReference type="PROSITE" id="PS00021">
    <property type="entry name" value="KRINGLE_1"/>
    <property type="match status" value="1"/>
</dbReference>
<dbReference type="InterPro" id="IPR000001">
    <property type="entry name" value="Kringle"/>
</dbReference>
<dbReference type="Proteomes" id="UP001274896">
    <property type="component" value="Unassembled WGS sequence"/>
</dbReference>
<dbReference type="Pfam" id="PF06743">
    <property type="entry name" value="FAST_1"/>
    <property type="match status" value="1"/>
</dbReference>
<keyword evidence="8" id="KW-1185">Reference proteome</keyword>
<comment type="caution">
    <text evidence="3">Lacks conserved residue(s) required for the propagation of feature annotation.</text>
</comment>
<dbReference type="InterPro" id="IPR038178">
    <property type="entry name" value="Kringle_sf"/>
</dbReference>
<dbReference type="PROSITE" id="PS50070">
    <property type="entry name" value="KRINGLE_2"/>
    <property type="match status" value="1"/>
</dbReference>
<organism evidence="7 8">
    <name type="scientific">Hemibagrus guttatus</name>
    <dbReference type="NCBI Taxonomy" id="175788"/>
    <lineage>
        <taxon>Eukaryota</taxon>
        <taxon>Metazoa</taxon>
        <taxon>Chordata</taxon>
        <taxon>Craniata</taxon>
        <taxon>Vertebrata</taxon>
        <taxon>Euteleostomi</taxon>
        <taxon>Actinopterygii</taxon>
        <taxon>Neopterygii</taxon>
        <taxon>Teleostei</taxon>
        <taxon>Ostariophysi</taxon>
        <taxon>Siluriformes</taxon>
        <taxon>Bagridae</taxon>
        <taxon>Hemibagrus</taxon>
    </lineage>
</organism>
<dbReference type="Pfam" id="PF08368">
    <property type="entry name" value="FAST_2"/>
    <property type="match status" value="1"/>
</dbReference>
<feature type="region of interest" description="Disordered" evidence="4">
    <location>
        <begin position="73"/>
        <end position="101"/>
    </location>
</feature>
<dbReference type="InterPro" id="IPR013579">
    <property type="entry name" value="FAST_2"/>
</dbReference>
<sequence>MRMSARALWRRAATLRVFAHSPCGPVHRAQHLSSDRKHGNVQKEEKSQQPQSTETVQGCSLVYNPSAYYQSRAERSAFQTGSEREEESSQPVPSAGFRQQSKHYVIRPSRNLSILKNNQLGFAFNQDVADKGHKFDPLKDDGSTYIKRDMRAFQRCRPEYSMMTYDVSRRPPAIQIKDGLLLLHKAALMKNIDASNVAHFICELGRLEPEQNVIIRGNTRFSTLLRCSVENLEHFTHLQLIEILRAFVRLGLSHHHNILELYEAEFSRRTSEMELHQLLLVADLWRCLGHSVPQYIDKLCDCISKHFNQMGPPELVQFVYILGESRQCPAFVLQCLEGIIMRHLEDLNGEEVGAVCLGLFKTQNSLSERAMRRLVDRACVVVKEISDFGIVNVMKLMRFSHLDHLPWLEMLSSEVPHRAPQMAVQGLMHVALTCSALHYRDDRVLLAVAEHLPQLPSQYRSKDAAKLLWAFGNLGILPSQCPSFHPRLTEALRDRESEFRSYPEHLLTALLGLAFVGQFPHDLLSLALSPEFSTHATGLIDMKKDLFTLDGTVAIELPGWTGPRMNPSVQEEVTKQLWDFAQSELCRKPEVLEAESVLQELLGGKLYVHKRMILPHMRSIDLEVHLDPSGNPLPVAAENYQSQYNADKESFWPLNWKEMHTGVTLTDDLLVQLTSGKKPAMSTTMSCQQPILRSVEASTKRESIHSVGVDLTDDLLHAMTKRQEHPSIPGHATSVSAVTRLAVQVTSRNHYCYRTRRLTGLYAMKRRQLALAGRNPPIFPGLGPALHPLAGNRTQAFRMIGEWDHSYCRNPDASDKPWCFVATGEEGIKRQDCILETCQGYTIAALLMLIIIVMGAGIAVIYFYKKSLKLKMQQQQRAQEQEMHRINLQQLAFYNAACDLADENRGQTDKEKTSEIRTTTDETEKTIT</sequence>
<evidence type="ECO:0000256" key="2">
    <source>
        <dbReference type="ARBA" id="ARBA00023157"/>
    </source>
</evidence>
<dbReference type="InterPro" id="IPR018056">
    <property type="entry name" value="Kringle_CS"/>
</dbReference>
<keyword evidence="2" id="KW-1015">Disulfide bond</keyword>
<dbReference type="PANTHER" id="PTHR21228">
    <property type="entry name" value="FAST LEU-RICH DOMAIN-CONTAINING"/>
    <property type="match status" value="1"/>
</dbReference>
<name>A0AAE0UL49_9TELE</name>
<dbReference type="EMBL" id="JAUCMX010000027">
    <property type="protein sequence ID" value="KAK3508772.1"/>
    <property type="molecule type" value="Genomic_DNA"/>
</dbReference>
<evidence type="ECO:0000259" key="6">
    <source>
        <dbReference type="PROSITE" id="PS50070"/>
    </source>
</evidence>
<dbReference type="GO" id="GO:0035770">
    <property type="term" value="C:ribonucleoprotein granule"/>
    <property type="evidence" value="ECO:0007669"/>
    <property type="project" value="TreeGrafter"/>
</dbReference>
<comment type="caution">
    <text evidence="7">The sequence shown here is derived from an EMBL/GenBank/DDBJ whole genome shotgun (WGS) entry which is preliminary data.</text>
</comment>
<protein>
    <recommendedName>
        <fullName evidence="6">Kringle domain-containing protein</fullName>
    </recommendedName>
</protein>
<evidence type="ECO:0000313" key="7">
    <source>
        <dbReference type="EMBL" id="KAK3508772.1"/>
    </source>
</evidence>
<evidence type="ECO:0000256" key="4">
    <source>
        <dbReference type="SAM" id="MobiDB-lite"/>
    </source>
</evidence>
<dbReference type="PANTHER" id="PTHR21228:SF70">
    <property type="entry name" value="FAST KINASE DOMAIN-CONTAINING PROTEIN 5, MITOCHONDRIAL"/>
    <property type="match status" value="1"/>
</dbReference>
<dbReference type="InterPro" id="IPR050870">
    <property type="entry name" value="FAST_kinase"/>
</dbReference>
<proteinExistence type="predicted"/>
<evidence type="ECO:0000256" key="3">
    <source>
        <dbReference type="PROSITE-ProRule" id="PRU00121"/>
    </source>
</evidence>
<dbReference type="InterPro" id="IPR010622">
    <property type="entry name" value="FAST_Leu-rich"/>
</dbReference>
<dbReference type="GO" id="GO:0005759">
    <property type="term" value="C:mitochondrial matrix"/>
    <property type="evidence" value="ECO:0007669"/>
    <property type="project" value="TreeGrafter"/>
</dbReference>
<feature type="region of interest" description="Disordered" evidence="4">
    <location>
        <begin position="25"/>
        <end position="56"/>
    </location>
</feature>
<keyword evidence="5" id="KW-1133">Transmembrane helix</keyword>